<dbReference type="GO" id="GO:0016787">
    <property type="term" value="F:hydrolase activity"/>
    <property type="evidence" value="ECO:0007669"/>
    <property type="project" value="UniProtKB-KW"/>
</dbReference>
<keyword evidence="3" id="KW-0460">Magnesium</keyword>
<dbReference type="OrthoDB" id="9806482at2"/>
<dbReference type="Gene3D" id="1.10.4080.10">
    <property type="entry name" value="ADP-ribosylation/Crystallin J1"/>
    <property type="match status" value="1"/>
</dbReference>
<evidence type="ECO:0000256" key="2">
    <source>
        <dbReference type="ARBA" id="ARBA00022801"/>
    </source>
</evidence>
<comment type="caution">
    <text evidence="4">The sequence shown here is derived from an EMBL/GenBank/DDBJ whole genome shotgun (WGS) entry which is preliminary data.</text>
</comment>
<feature type="binding site" evidence="3">
    <location>
        <position position="61"/>
    </location>
    <ligand>
        <name>Mg(2+)</name>
        <dbReference type="ChEBI" id="CHEBI:18420"/>
        <label>1</label>
    </ligand>
</feature>
<protein>
    <submittedName>
        <fullName evidence="4">ADP-ribosylglycohydrolase</fullName>
    </submittedName>
</protein>
<sequence>MLASETLWDRVAGCLHGLLIGDALGTPVRGRTAEQIAVEFKRLDHMIEIPGRHWWPRGLHSDSGQQTLGVLDSICRDAAHPERPFADLLVALRDAAPQRSGRWGLHRGVGRNFRHTVRGIQATGSDSPHAHATPSAGNGAAMRIAPVGLWWRGDEQTRNRRVAQISAVTHSDLRAITGALALAIAIDRALVVKTKPVLTHRFAEAVARAEAEAAKLLGLEPDRRFSQLTSALVEQRRYTYNLRDILQGIGERAVSIGEANRPVEATSGFAGCSVLTALAIVDSSRNLEEALVTAINLGGDTDRIGAMVGALAGARQGLSAIPSRWLDDLCATGTLMERIERIVGRETGECRPKLLALELQWDALMDDRPRMAP</sequence>
<dbReference type="GO" id="GO:0046872">
    <property type="term" value="F:metal ion binding"/>
    <property type="evidence" value="ECO:0007669"/>
    <property type="project" value="UniProtKB-KW"/>
</dbReference>
<evidence type="ECO:0000313" key="5">
    <source>
        <dbReference type="Proteomes" id="UP000237968"/>
    </source>
</evidence>
<feature type="binding site" evidence="3">
    <location>
        <position position="62"/>
    </location>
    <ligand>
        <name>Mg(2+)</name>
        <dbReference type="ChEBI" id="CHEBI:18420"/>
        <label>1</label>
    </ligand>
</feature>
<reference evidence="4 5" key="1">
    <citation type="submission" date="2018-03" db="EMBL/GenBank/DDBJ databases">
        <title>Draft Genome Sequences of the Obligatory Marine Myxobacteria Enhygromyxa salina SWB005.</title>
        <authorList>
            <person name="Poehlein A."/>
            <person name="Moghaddam J.A."/>
            <person name="Harms H."/>
            <person name="Alanjari M."/>
            <person name="Koenig G.M."/>
            <person name="Daniel R."/>
            <person name="Schaeberle T.F."/>
        </authorList>
    </citation>
    <scope>NUCLEOTIDE SEQUENCE [LARGE SCALE GENOMIC DNA]</scope>
    <source>
        <strain evidence="4 5">SWB005</strain>
    </source>
</reference>
<evidence type="ECO:0000313" key="4">
    <source>
        <dbReference type="EMBL" id="PRP91150.1"/>
    </source>
</evidence>
<dbReference type="PANTHER" id="PTHR16222">
    <property type="entry name" value="ADP-RIBOSYLGLYCOHYDROLASE"/>
    <property type="match status" value="1"/>
</dbReference>
<dbReference type="PANTHER" id="PTHR16222:SF24">
    <property type="entry name" value="ADP-RIBOSYLHYDROLASE ARH3"/>
    <property type="match status" value="1"/>
</dbReference>
<comment type="cofactor">
    <cofactor evidence="3">
        <name>Mg(2+)</name>
        <dbReference type="ChEBI" id="CHEBI:18420"/>
    </cofactor>
    <text evidence="3">Binds 2 magnesium ions per subunit.</text>
</comment>
<evidence type="ECO:0000256" key="3">
    <source>
        <dbReference type="PIRSR" id="PIRSR605502-1"/>
    </source>
</evidence>
<dbReference type="AlphaFoldDB" id="A0A2S9XEH4"/>
<comment type="similarity">
    <text evidence="1">Belongs to the ADP-ribosylglycohydrolase family.</text>
</comment>
<evidence type="ECO:0000256" key="1">
    <source>
        <dbReference type="ARBA" id="ARBA00010702"/>
    </source>
</evidence>
<dbReference type="InterPro" id="IPR036705">
    <property type="entry name" value="Ribosyl_crysJ1_sf"/>
</dbReference>
<dbReference type="Proteomes" id="UP000237968">
    <property type="component" value="Unassembled WGS sequence"/>
</dbReference>
<organism evidence="4 5">
    <name type="scientific">Enhygromyxa salina</name>
    <dbReference type="NCBI Taxonomy" id="215803"/>
    <lineage>
        <taxon>Bacteria</taxon>
        <taxon>Pseudomonadati</taxon>
        <taxon>Myxococcota</taxon>
        <taxon>Polyangia</taxon>
        <taxon>Nannocystales</taxon>
        <taxon>Nannocystaceae</taxon>
        <taxon>Enhygromyxa</taxon>
    </lineage>
</organism>
<accession>A0A2S9XEH4</accession>
<dbReference type="EMBL" id="PVNK01000255">
    <property type="protein sequence ID" value="PRP91150.1"/>
    <property type="molecule type" value="Genomic_DNA"/>
</dbReference>
<gene>
    <name evidence="4" type="ORF">ENSA5_58100</name>
</gene>
<proteinExistence type="inferred from homology"/>
<dbReference type="Pfam" id="PF03747">
    <property type="entry name" value="ADP_ribosyl_GH"/>
    <property type="match status" value="1"/>
</dbReference>
<keyword evidence="2 4" id="KW-0378">Hydrolase</keyword>
<dbReference type="RefSeq" id="WP_106395018.1">
    <property type="nucleotide sequence ID" value="NZ_PVNK01000255.1"/>
</dbReference>
<keyword evidence="5" id="KW-1185">Reference proteome</keyword>
<name>A0A2S9XEH4_9BACT</name>
<keyword evidence="3" id="KW-0479">Metal-binding</keyword>
<feature type="binding site" evidence="3">
    <location>
        <position position="302"/>
    </location>
    <ligand>
        <name>Mg(2+)</name>
        <dbReference type="ChEBI" id="CHEBI:18420"/>
        <label>2</label>
    </ligand>
</feature>
<feature type="binding site" evidence="3">
    <location>
        <position position="300"/>
    </location>
    <ligand>
        <name>Mg(2+)</name>
        <dbReference type="ChEBI" id="CHEBI:18420"/>
        <label>1</label>
    </ligand>
</feature>
<dbReference type="InterPro" id="IPR050792">
    <property type="entry name" value="ADP-ribosylglycohydrolase"/>
</dbReference>
<dbReference type="SUPFAM" id="SSF101478">
    <property type="entry name" value="ADP-ribosylglycohydrolase"/>
    <property type="match status" value="1"/>
</dbReference>
<dbReference type="InterPro" id="IPR005502">
    <property type="entry name" value="Ribosyl_crysJ1"/>
</dbReference>